<sequence>MHSSIANSSGTLKRYESWSQCALTLLLVKFFVSTNLSFAYDQLVALDPDDPDGLVVLENHRELNRVFVYCKQSTYHVYVFQETDEL</sequence>
<protein>
    <submittedName>
        <fullName evidence="1">Uncharacterized protein</fullName>
    </submittedName>
</protein>
<evidence type="ECO:0000313" key="2">
    <source>
        <dbReference type="Proteomes" id="UP000054776"/>
    </source>
</evidence>
<comment type="caution">
    <text evidence="1">The sequence shown here is derived from an EMBL/GenBank/DDBJ whole genome shotgun (WGS) entry which is preliminary data.</text>
</comment>
<dbReference type="InParanoid" id="A0A0V1BVW1"/>
<accession>A0A0V1BVW1</accession>
<dbReference type="EMBL" id="JYDH01000012">
    <property type="protein sequence ID" value="KRY40595.1"/>
    <property type="molecule type" value="Genomic_DNA"/>
</dbReference>
<proteinExistence type="predicted"/>
<organism evidence="1 2">
    <name type="scientific">Trichinella spiralis</name>
    <name type="common">Trichina worm</name>
    <dbReference type="NCBI Taxonomy" id="6334"/>
    <lineage>
        <taxon>Eukaryota</taxon>
        <taxon>Metazoa</taxon>
        <taxon>Ecdysozoa</taxon>
        <taxon>Nematoda</taxon>
        <taxon>Enoplea</taxon>
        <taxon>Dorylaimia</taxon>
        <taxon>Trichinellida</taxon>
        <taxon>Trichinellidae</taxon>
        <taxon>Trichinella</taxon>
    </lineage>
</organism>
<keyword evidence="2" id="KW-1185">Reference proteome</keyword>
<gene>
    <name evidence="1" type="ORF">T01_2835</name>
</gene>
<reference evidence="1 2" key="1">
    <citation type="submission" date="2015-01" db="EMBL/GenBank/DDBJ databases">
        <title>Evolution of Trichinella species and genotypes.</title>
        <authorList>
            <person name="Korhonen P.K."/>
            <person name="Edoardo P."/>
            <person name="Giuseppe L.R."/>
            <person name="Gasser R.B."/>
        </authorList>
    </citation>
    <scope>NUCLEOTIDE SEQUENCE [LARGE SCALE GENOMIC DNA]</scope>
    <source>
        <strain evidence="1">ISS3</strain>
    </source>
</reference>
<dbReference type="AlphaFoldDB" id="A0A0V1BVW1"/>
<name>A0A0V1BVW1_TRISP</name>
<evidence type="ECO:0000313" key="1">
    <source>
        <dbReference type="EMBL" id="KRY40595.1"/>
    </source>
</evidence>
<dbReference type="Proteomes" id="UP000054776">
    <property type="component" value="Unassembled WGS sequence"/>
</dbReference>